<dbReference type="GO" id="GO:0004519">
    <property type="term" value="F:endonuclease activity"/>
    <property type="evidence" value="ECO:0007669"/>
    <property type="project" value="InterPro"/>
</dbReference>
<reference evidence="5 6" key="1">
    <citation type="submission" date="2017-03" db="EMBL/GenBank/DDBJ databases">
        <title>Isolation of Levoglucosan Utilizing Bacteria.</title>
        <authorList>
            <person name="Arya A.S."/>
        </authorList>
    </citation>
    <scope>NUCLEOTIDE SEQUENCE [LARGE SCALE GENOMIC DNA]</scope>
    <source>
        <strain evidence="5 6">MEC069</strain>
    </source>
</reference>
<evidence type="ECO:0000259" key="4">
    <source>
        <dbReference type="Pfam" id="PF14449"/>
    </source>
</evidence>
<proteinExistence type="predicted"/>
<evidence type="ECO:0000313" key="5">
    <source>
        <dbReference type="EMBL" id="TFE89375.1"/>
    </source>
</evidence>
<feature type="domain" description="Pre-toxin TG" evidence="4">
    <location>
        <begin position="287"/>
        <end position="347"/>
    </location>
</feature>
<keyword evidence="6" id="KW-1185">Reference proteome</keyword>
<dbReference type="AlphaFoldDB" id="A0A4Y8Q6L5"/>
<gene>
    <name evidence="5" type="ORF">B5M42_07990</name>
</gene>
<dbReference type="InterPro" id="IPR029501">
    <property type="entry name" value="EndoU_bac"/>
</dbReference>
<dbReference type="Pfam" id="PF14449">
    <property type="entry name" value="PT-TG"/>
    <property type="match status" value="1"/>
</dbReference>
<evidence type="ECO:0000256" key="2">
    <source>
        <dbReference type="ARBA" id="ARBA00022525"/>
    </source>
</evidence>
<accession>A0A4Y8Q6L5</accession>
<feature type="domain" description="Bacterial EndoU nuclease" evidence="3">
    <location>
        <begin position="376"/>
        <end position="502"/>
    </location>
</feature>
<evidence type="ECO:0000313" key="6">
    <source>
        <dbReference type="Proteomes" id="UP000298246"/>
    </source>
</evidence>
<evidence type="ECO:0000259" key="3">
    <source>
        <dbReference type="Pfam" id="PF14436"/>
    </source>
</evidence>
<dbReference type="Proteomes" id="UP000298246">
    <property type="component" value="Unassembled WGS sequence"/>
</dbReference>
<name>A0A4Y8Q6L5_9BACL</name>
<dbReference type="Pfam" id="PF14436">
    <property type="entry name" value="EndoU_bacteria"/>
    <property type="match status" value="1"/>
</dbReference>
<evidence type="ECO:0000256" key="1">
    <source>
        <dbReference type="ARBA" id="ARBA00004613"/>
    </source>
</evidence>
<keyword evidence="2" id="KW-0964">Secreted</keyword>
<comment type="caution">
    <text evidence="5">The sequence shown here is derived from an EMBL/GenBank/DDBJ whole genome shotgun (WGS) entry which is preliminary data.</text>
</comment>
<organism evidence="5 6">
    <name type="scientific">Paenibacillus athensensis</name>
    <dbReference type="NCBI Taxonomy" id="1967502"/>
    <lineage>
        <taxon>Bacteria</taxon>
        <taxon>Bacillati</taxon>
        <taxon>Bacillota</taxon>
        <taxon>Bacilli</taxon>
        <taxon>Bacillales</taxon>
        <taxon>Paenibacillaceae</taxon>
        <taxon>Paenibacillus</taxon>
    </lineage>
</organism>
<dbReference type="EMBL" id="MYFO01000007">
    <property type="protein sequence ID" value="TFE89375.1"/>
    <property type="molecule type" value="Genomic_DNA"/>
</dbReference>
<dbReference type="GO" id="GO:0005576">
    <property type="term" value="C:extracellular region"/>
    <property type="evidence" value="ECO:0007669"/>
    <property type="project" value="UniProtKB-SubCell"/>
</dbReference>
<sequence>MIRSLTQDAGRQQGCMNEVRSGAGLLVYGLEVGISARRGISGRLNKAQRDVDGLQQRLASLYACMQEAMDRYQRMEDGLASQARHMLERQSLPSSYPDIPGLIWSKVPDNMKQQLLDSIANAEQQKYNIPGLHWDQVPANLRDQLRASIDQAAQQRAYRTAEESTELTERNPQAFKAMVGGYEREHPGSHTVYYIDGQGNRTLMDFDRLQELVAVYNRQGGNYLPGDILLMMPVDYTPFFLYVMQMGYDPRTFQPLDPQNLEAMTGYVIGRKVVEEESREKARAWESLVLDLTPIVGSIKAVVDLSTGKDSVTGRELGGWDYGLAGAALIAPAVAKPIAKGISKGVKAVVGAEEAVKDGARVGESVGSSYKTVISDEMKEKILLGQRKDLAKNELIGGHSPEITNTHPNYAVEVVSINTDGTKKVKFTTQFPDGNLSKIKTSTIFPESWPDKKILDHIAQIGDTPMIGQRIRDGATLHRGILDGVQIEVIKIGDHVISGYPTGGGATALLPGFH</sequence>
<comment type="subcellular location">
    <subcellularLocation>
        <location evidence="1">Secreted</location>
    </subcellularLocation>
</comment>
<protein>
    <recommendedName>
        <fullName evidence="7">Pre-toxin TG domain-containing protein</fullName>
    </recommendedName>
</protein>
<evidence type="ECO:0008006" key="7">
    <source>
        <dbReference type="Google" id="ProtNLM"/>
    </source>
</evidence>
<dbReference type="InterPro" id="IPR027797">
    <property type="entry name" value="PT-TG_dom"/>
</dbReference>